<evidence type="ECO:0000313" key="5">
    <source>
        <dbReference type="Proteomes" id="UP000281708"/>
    </source>
</evidence>
<reference evidence="4 5" key="1">
    <citation type="submission" date="2018-10" db="EMBL/GenBank/DDBJ databases">
        <title>Marmoricola sp. 4Q3S-7 whole genome shotgun sequence.</title>
        <authorList>
            <person name="Li F."/>
        </authorList>
    </citation>
    <scope>NUCLEOTIDE SEQUENCE [LARGE SCALE GENOMIC DNA]</scope>
    <source>
        <strain evidence="4 5">4Q3S-7</strain>
    </source>
</reference>
<dbReference type="Proteomes" id="UP000281708">
    <property type="component" value="Unassembled WGS sequence"/>
</dbReference>
<keyword evidence="5" id="KW-1185">Reference proteome</keyword>
<gene>
    <name evidence="4" type="ORF">D9V37_08940</name>
</gene>
<sequence length="239" mass="23927">MAESRVAVVTGGAGAIGGAIVTALRESGHRVVVLDRHGVDGVDGMDGVDGVDLADADAVRAAADDVLARHGRVDVLVHAAADLSQAALADVGLDLWRRVQAVNVEALLLLAQTFAPGMAAAGFGRIVPVVSDTVWSPPAPELLAYVTSKAAVVGMTRSLAHALGGDGVAVVAVAPGLTPTPAAREGMPAEAFTDVVRRQALARELDVTDVAASVAFLAGPGGAALTGQVLCVDGGLVLR</sequence>
<evidence type="ECO:0000256" key="2">
    <source>
        <dbReference type="ARBA" id="ARBA00023002"/>
    </source>
</evidence>
<dbReference type="InterPro" id="IPR057326">
    <property type="entry name" value="KR_dom"/>
</dbReference>
<dbReference type="EMBL" id="RDBE01000006">
    <property type="protein sequence ID" value="RLV49986.1"/>
    <property type="molecule type" value="Genomic_DNA"/>
</dbReference>
<dbReference type="PANTHER" id="PTHR43639">
    <property type="entry name" value="OXIDOREDUCTASE, SHORT-CHAIN DEHYDROGENASE/REDUCTASE FAMILY (AFU_ORTHOLOGUE AFUA_5G02870)"/>
    <property type="match status" value="1"/>
</dbReference>
<dbReference type="PRINTS" id="PR00080">
    <property type="entry name" value="SDRFAMILY"/>
</dbReference>
<dbReference type="InterPro" id="IPR002347">
    <property type="entry name" value="SDR_fam"/>
</dbReference>
<comment type="similarity">
    <text evidence="1">Belongs to the short-chain dehydrogenases/reductases (SDR) family.</text>
</comment>
<dbReference type="InterPro" id="IPR036291">
    <property type="entry name" value="NAD(P)-bd_dom_sf"/>
</dbReference>
<proteinExistence type="inferred from homology"/>
<organism evidence="4 5">
    <name type="scientific">Nocardioides mangrovicus</name>
    <dbReference type="NCBI Taxonomy" id="2478913"/>
    <lineage>
        <taxon>Bacteria</taxon>
        <taxon>Bacillati</taxon>
        <taxon>Actinomycetota</taxon>
        <taxon>Actinomycetes</taxon>
        <taxon>Propionibacteriales</taxon>
        <taxon>Nocardioidaceae</taxon>
        <taxon>Nocardioides</taxon>
    </lineage>
</organism>
<accession>A0A3L8P3L0</accession>
<comment type="caution">
    <text evidence="4">The sequence shown here is derived from an EMBL/GenBank/DDBJ whole genome shotgun (WGS) entry which is preliminary data.</text>
</comment>
<dbReference type="PRINTS" id="PR00081">
    <property type="entry name" value="GDHRDH"/>
</dbReference>
<dbReference type="SMART" id="SM00822">
    <property type="entry name" value="PKS_KR"/>
    <property type="match status" value="1"/>
</dbReference>
<evidence type="ECO:0000256" key="1">
    <source>
        <dbReference type="ARBA" id="ARBA00006484"/>
    </source>
</evidence>
<dbReference type="PANTHER" id="PTHR43639:SF1">
    <property type="entry name" value="SHORT-CHAIN DEHYDROGENASE_REDUCTASE FAMILY PROTEIN"/>
    <property type="match status" value="1"/>
</dbReference>
<dbReference type="Gene3D" id="3.40.50.720">
    <property type="entry name" value="NAD(P)-binding Rossmann-like Domain"/>
    <property type="match status" value="1"/>
</dbReference>
<dbReference type="PROSITE" id="PS00061">
    <property type="entry name" value="ADH_SHORT"/>
    <property type="match status" value="1"/>
</dbReference>
<dbReference type="OrthoDB" id="9786435at2"/>
<keyword evidence="2" id="KW-0560">Oxidoreductase</keyword>
<dbReference type="GO" id="GO:0016491">
    <property type="term" value="F:oxidoreductase activity"/>
    <property type="evidence" value="ECO:0007669"/>
    <property type="project" value="UniProtKB-KW"/>
</dbReference>
<protein>
    <submittedName>
        <fullName evidence="4">SDR family oxidoreductase</fullName>
    </submittedName>
</protein>
<dbReference type="RefSeq" id="WP_121805750.1">
    <property type="nucleotide sequence ID" value="NZ_RDBE01000006.1"/>
</dbReference>
<dbReference type="SUPFAM" id="SSF51735">
    <property type="entry name" value="NAD(P)-binding Rossmann-fold domains"/>
    <property type="match status" value="1"/>
</dbReference>
<dbReference type="CDD" id="cd05233">
    <property type="entry name" value="SDR_c"/>
    <property type="match status" value="1"/>
</dbReference>
<name>A0A3L8P3L0_9ACTN</name>
<dbReference type="InterPro" id="IPR020904">
    <property type="entry name" value="Sc_DH/Rdtase_CS"/>
</dbReference>
<dbReference type="Pfam" id="PF13561">
    <property type="entry name" value="adh_short_C2"/>
    <property type="match status" value="1"/>
</dbReference>
<dbReference type="AlphaFoldDB" id="A0A3L8P3L0"/>
<evidence type="ECO:0000259" key="3">
    <source>
        <dbReference type="SMART" id="SM00822"/>
    </source>
</evidence>
<evidence type="ECO:0000313" key="4">
    <source>
        <dbReference type="EMBL" id="RLV49986.1"/>
    </source>
</evidence>
<feature type="domain" description="Ketoreductase" evidence="3">
    <location>
        <begin position="5"/>
        <end position="178"/>
    </location>
</feature>